<evidence type="ECO:0000313" key="2">
    <source>
        <dbReference type="EMBL" id="CAB0007219.1"/>
    </source>
</evidence>
<dbReference type="AlphaFoldDB" id="A0A6H5H0U7"/>
<reference evidence="2 3" key="1">
    <citation type="submission" date="2020-02" db="EMBL/GenBank/DDBJ databases">
        <authorList>
            <person name="Ferguson B K."/>
        </authorList>
    </citation>
    <scope>NUCLEOTIDE SEQUENCE [LARGE SCALE GENOMIC DNA]</scope>
</reference>
<proteinExistence type="predicted"/>
<name>A0A6H5H0U7_9HEMI</name>
<feature type="region of interest" description="Disordered" evidence="1">
    <location>
        <begin position="19"/>
        <end position="60"/>
    </location>
</feature>
<dbReference type="Proteomes" id="UP000479000">
    <property type="component" value="Unassembled WGS sequence"/>
</dbReference>
<feature type="non-terminal residue" evidence="2">
    <location>
        <position position="60"/>
    </location>
</feature>
<protein>
    <submittedName>
        <fullName evidence="2">Uncharacterized protein</fullName>
    </submittedName>
</protein>
<sequence>MQWRWCRNVEILNFRVPSRGHHSFESDPGTRAGRQAKGALAVPSVRARDMQRSEGSLSIG</sequence>
<keyword evidence="3" id="KW-1185">Reference proteome</keyword>
<accession>A0A6H5H0U7</accession>
<dbReference type="EMBL" id="CADCXU010018880">
    <property type="protein sequence ID" value="CAB0007219.1"/>
    <property type="molecule type" value="Genomic_DNA"/>
</dbReference>
<evidence type="ECO:0000256" key="1">
    <source>
        <dbReference type="SAM" id="MobiDB-lite"/>
    </source>
</evidence>
<gene>
    <name evidence="2" type="ORF">NTEN_LOCUS12546</name>
</gene>
<organism evidence="2 3">
    <name type="scientific">Nesidiocoris tenuis</name>
    <dbReference type="NCBI Taxonomy" id="355587"/>
    <lineage>
        <taxon>Eukaryota</taxon>
        <taxon>Metazoa</taxon>
        <taxon>Ecdysozoa</taxon>
        <taxon>Arthropoda</taxon>
        <taxon>Hexapoda</taxon>
        <taxon>Insecta</taxon>
        <taxon>Pterygota</taxon>
        <taxon>Neoptera</taxon>
        <taxon>Paraneoptera</taxon>
        <taxon>Hemiptera</taxon>
        <taxon>Heteroptera</taxon>
        <taxon>Panheteroptera</taxon>
        <taxon>Cimicomorpha</taxon>
        <taxon>Miridae</taxon>
        <taxon>Dicyphina</taxon>
        <taxon>Nesidiocoris</taxon>
    </lineage>
</organism>
<evidence type="ECO:0000313" key="3">
    <source>
        <dbReference type="Proteomes" id="UP000479000"/>
    </source>
</evidence>